<dbReference type="AlphaFoldDB" id="A0A2A2KF83"/>
<organism evidence="2 3">
    <name type="scientific">Diploscapter pachys</name>
    <dbReference type="NCBI Taxonomy" id="2018661"/>
    <lineage>
        <taxon>Eukaryota</taxon>
        <taxon>Metazoa</taxon>
        <taxon>Ecdysozoa</taxon>
        <taxon>Nematoda</taxon>
        <taxon>Chromadorea</taxon>
        <taxon>Rhabditida</taxon>
        <taxon>Rhabditina</taxon>
        <taxon>Rhabditomorpha</taxon>
        <taxon>Rhabditoidea</taxon>
        <taxon>Rhabditidae</taxon>
        <taxon>Diploscapter</taxon>
    </lineage>
</organism>
<feature type="compositionally biased region" description="Basic and acidic residues" evidence="1">
    <location>
        <begin position="60"/>
        <end position="77"/>
    </location>
</feature>
<protein>
    <submittedName>
        <fullName evidence="2">Uncharacterized protein</fullName>
    </submittedName>
</protein>
<dbReference type="EMBL" id="LIAE01008754">
    <property type="protein sequence ID" value="PAV72585.1"/>
    <property type="molecule type" value="Genomic_DNA"/>
</dbReference>
<name>A0A2A2KF83_9BILA</name>
<dbReference type="Proteomes" id="UP000218231">
    <property type="component" value="Unassembled WGS sequence"/>
</dbReference>
<evidence type="ECO:0000313" key="3">
    <source>
        <dbReference type="Proteomes" id="UP000218231"/>
    </source>
</evidence>
<accession>A0A2A2KF83</accession>
<comment type="caution">
    <text evidence="2">The sequence shown here is derived from an EMBL/GenBank/DDBJ whole genome shotgun (WGS) entry which is preliminary data.</text>
</comment>
<evidence type="ECO:0000313" key="2">
    <source>
        <dbReference type="EMBL" id="PAV72585.1"/>
    </source>
</evidence>
<proteinExistence type="predicted"/>
<sequence>MKMKKGKFYGNASNKLCRKRAEKEGKAGSRQNMKPRKGRKEINNTWDVWRKEGIIGTKGMDNEGKNDSPRFSRESKSKSKLKSRNRWMEEWERGLARSADLASSWETGEVSRKPAVNNQNHQEVCKFNYFPRVRLSFQIAKY</sequence>
<keyword evidence="3" id="KW-1185">Reference proteome</keyword>
<feature type="region of interest" description="Disordered" evidence="1">
    <location>
        <begin position="1"/>
        <end position="86"/>
    </location>
</feature>
<reference evidence="2 3" key="1">
    <citation type="journal article" date="2017" name="Curr. Biol.">
        <title>Genome architecture and evolution of a unichromosomal asexual nematode.</title>
        <authorList>
            <person name="Fradin H."/>
            <person name="Zegar C."/>
            <person name="Gutwein M."/>
            <person name="Lucas J."/>
            <person name="Kovtun M."/>
            <person name="Corcoran D."/>
            <person name="Baugh L.R."/>
            <person name="Kiontke K."/>
            <person name="Gunsalus K."/>
            <person name="Fitch D.H."/>
            <person name="Piano F."/>
        </authorList>
    </citation>
    <scope>NUCLEOTIDE SEQUENCE [LARGE SCALE GENOMIC DNA]</scope>
    <source>
        <strain evidence="2">PF1309</strain>
    </source>
</reference>
<gene>
    <name evidence="2" type="ORF">WR25_09984</name>
</gene>
<evidence type="ECO:0000256" key="1">
    <source>
        <dbReference type="SAM" id="MobiDB-lite"/>
    </source>
</evidence>